<comment type="caution">
    <text evidence="1">The sequence shown here is derived from an EMBL/GenBank/DDBJ whole genome shotgun (WGS) entry which is preliminary data.</text>
</comment>
<gene>
    <name evidence="1" type="ORF">PoB_002487100</name>
</gene>
<accession>A0AAV3ZV23</accession>
<dbReference type="Proteomes" id="UP000735302">
    <property type="component" value="Unassembled WGS sequence"/>
</dbReference>
<proteinExistence type="predicted"/>
<dbReference type="AlphaFoldDB" id="A0AAV3ZV23"/>
<organism evidence="1 2">
    <name type="scientific">Plakobranchus ocellatus</name>
    <dbReference type="NCBI Taxonomy" id="259542"/>
    <lineage>
        <taxon>Eukaryota</taxon>
        <taxon>Metazoa</taxon>
        <taxon>Spiralia</taxon>
        <taxon>Lophotrochozoa</taxon>
        <taxon>Mollusca</taxon>
        <taxon>Gastropoda</taxon>
        <taxon>Heterobranchia</taxon>
        <taxon>Euthyneura</taxon>
        <taxon>Panpulmonata</taxon>
        <taxon>Sacoglossa</taxon>
        <taxon>Placobranchoidea</taxon>
        <taxon>Plakobranchidae</taxon>
        <taxon>Plakobranchus</taxon>
    </lineage>
</organism>
<evidence type="ECO:0000313" key="2">
    <source>
        <dbReference type="Proteomes" id="UP000735302"/>
    </source>
</evidence>
<sequence>MERFVAQESQQIYGYWLMKALVFGYSQSTTRRIYSRPLQKPSRSEVFQTVAAGLRCQSEQKSVFRGNEQAELLPISSAGFPINPWTKAAWSTPVLTMKSFIVRAGHWKDYLSKHCRREVNCCSDGS</sequence>
<protein>
    <submittedName>
        <fullName evidence="1">Uncharacterized protein</fullName>
    </submittedName>
</protein>
<dbReference type="EMBL" id="BLXT01002845">
    <property type="protein sequence ID" value="GFN98365.1"/>
    <property type="molecule type" value="Genomic_DNA"/>
</dbReference>
<evidence type="ECO:0000313" key="1">
    <source>
        <dbReference type="EMBL" id="GFN98365.1"/>
    </source>
</evidence>
<keyword evidence="2" id="KW-1185">Reference proteome</keyword>
<name>A0AAV3ZV23_9GAST</name>
<reference evidence="1 2" key="1">
    <citation type="journal article" date="2021" name="Elife">
        <title>Chloroplast acquisition without the gene transfer in kleptoplastic sea slugs, Plakobranchus ocellatus.</title>
        <authorList>
            <person name="Maeda T."/>
            <person name="Takahashi S."/>
            <person name="Yoshida T."/>
            <person name="Shimamura S."/>
            <person name="Takaki Y."/>
            <person name="Nagai Y."/>
            <person name="Toyoda A."/>
            <person name="Suzuki Y."/>
            <person name="Arimoto A."/>
            <person name="Ishii H."/>
            <person name="Satoh N."/>
            <person name="Nishiyama T."/>
            <person name="Hasebe M."/>
            <person name="Maruyama T."/>
            <person name="Minagawa J."/>
            <person name="Obokata J."/>
            <person name="Shigenobu S."/>
        </authorList>
    </citation>
    <scope>NUCLEOTIDE SEQUENCE [LARGE SCALE GENOMIC DNA]</scope>
</reference>